<dbReference type="EMBL" id="CP095474">
    <property type="protein sequence ID" value="URN17327.1"/>
    <property type="molecule type" value="Genomic_DNA"/>
</dbReference>
<dbReference type="PRINTS" id="PR00598">
    <property type="entry name" value="HTHMARR"/>
</dbReference>
<gene>
    <name evidence="5" type="ORF">MW084_16920</name>
</gene>
<dbReference type="Pfam" id="PF12802">
    <property type="entry name" value="MarR_2"/>
    <property type="match status" value="1"/>
</dbReference>
<evidence type="ECO:0000259" key="4">
    <source>
        <dbReference type="PROSITE" id="PS50995"/>
    </source>
</evidence>
<dbReference type="SMART" id="SM00347">
    <property type="entry name" value="HTH_MARR"/>
    <property type="match status" value="1"/>
</dbReference>
<keyword evidence="3" id="KW-0804">Transcription</keyword>
<dbReference type="PANTHER" id="PTHR33164">
    <property type="entry name" value="TRANSCRIPTIONAL REGULATOR, MARR FAMILY"/>
    <property type="match status" value="1"/>
</dbReference>
<accession>A0ABY4TKM6</accession>
<dbReference type="PANTHER" id="PTHR33164:SF104">
    <property type="entry name" value="TRANSCRIPTIONAL REGULATORY PROTEIN"/>
    <property type="match status" value="1"/>
</dbReference>
<evidence type="ECO:0000313" key="5">
    <source>
        <dbReference type="EMBL" id="URN17327.1"/>
    </source>
</evidence>
<feature type="domain" description="HTH marR-type" evidence="4">
    <location>
        <begin position="23"/>
        <end position="156"/>
    </location>
</feature>
<proteinExistence type="predicted"/>
<dbReference type="Proteomes" id="UP001056383">
    <property type="component" value="Chromosome"/>
</dbReference>
<evidence type="ECO:0000256" key="1">
    <source>
        <dbReference type="ARBA" id="ARBA00023015"/>
    </source>
</evidence>
<dbReference type="RefSeq" id="WP_010472011.1">
    <property type="nucleotide sequence ID" value="NZ_CP095474.1"/>
</dbReference>
<dbReference type="PROSITE" id="PS50995">
    <property type="entry name" value="HTH_MARR_2"/>
    <property type="match status" value="1"/>
</dbReference>
<sequence>MRDSVDGFLEQWATLRDDLDLQAMGAVGRLLRLSRIVGVGLKEYFAEHGMEVWEFDVLATLRRSDRPLTAKELAAGVMIGSAALTNRVDRLVARGFVARQAVPDDRRSLHIVLTDAGRACVDDVVAGHVRNQRKLLSGLSPEECEQFNDLLRALLLSLGDTR</sequence>
<dbReference type="InterPro" id="IPR036388">
    <property type="entry name" value="WH-like_DNA-bd_sf"/>
</dbReference>
<dbReference type="InterPro" id="IPR036390">
    <property type="entry name" value="WH_DNA-bd_sf"/>
</dbReference>
<organism evidence="5 6">
    <name type="scientific">Streptomyces sudanensis</name>
    <dbReference type="NCBI Taxonomy" id="436397"/>
    <lineage>
        <taxon>Bacteria</taxon>
        <taxon>Bacillati</taxon>
        <taxon>Actinomycetota</taxon>
        <taxon>Actinomycetes</taxon>
        <taxon>Kitasatosporales</taxon>
        <taxon>Streptomycetaceae</taxon>
        <taxon>Streptomyces</taxon>
    </lineage>
</organism>
<evidence type="ECO:0000313" key="6">
    <source>
        <dbReference type="Proteomes" id="UP001056383"/>
    </source>
</evidence>
<dbReference type="InterPro" id="IPR023187">
    <property type="entry name" value="Tscrpt_reg_MarR-type_CS"/>
</dbReference>
<reference evidence="5" key="1">
    <citation type="submission" date="2022-04" db="EMBL/GenBank/DDBJ databases">
        <title>Systematic whole-genome sequencing reveals an unexpected diversity among actinomycetoma pathogens and provides insights into their antibacterial susceptibilities.</title>
        <authorList>
            <person name="Watson A.K."/>
            <person name="Kepplinger B."/>
            <person name="Bakhiet S.M."/>
            <person name="Mhmoud N.A."/>
            <person name="Chapman J."/>
            <person name="Allenby N."/>
            <person name="Mickiewicz K."/>
            <person name="Goodfellow M."/>
            <person name="Fahal A.H."/>
            <person name="Errington J."/>
        </authorList>
    </citation>
    <scope>NUCLEOTIDE SEQUENCE</scope>
    <source>
        <strain evidence="5">SD 504</strain>
    </source>
</reference>
<name>A0ABY4TKM6_9ACTN</name>
<keyword evidence="6" id="KW-1185">Reference proteome</keyword>
<dbReference type="PROSITE" id="PS01117">
    <property type="entry name" value="HTH_MARR_1"/>
    <property type="match status" value="1"/>
</dbReference>
<dbReference type="SUPFAM" id="SSF46785">
    <property type="entry name" value="Winged helix' DNA-binding domain"/>
    <property type="match status" value="1"/>
</dbReference>
<evidence type="ECO:0000256" key="2">
    <source>
        <dbReference type="ARBA" id="ARBA00023125"/>
    </source>
</evidence>
<dbReference type="InterPro" id="IPR039422">
    <property type="entry name" value="MarR/SlyA-like"/>
</dbReference>
<keyword evidence="2" id="KW-0238">DNA-binding</keyword>
<dbReference type="InterPro" id="IPR000835">
    <property type="entry name" value="HTH_MarR-typ"/>
</dbReference>
<protein>
    <submittedName>
        <fullName evidence="5">MarR family transcriptional regulator</fullName>
    </submittedName>
</protein>
<dbReference type="Gene3D" id="1.10.10.10">
    <property type="entry name" value="Winged helix-like DNA-binding domain superfamily/Winged helix DNA-binding domain"/>
    <property type="match status" value="1"/>
</dbReference>
<evidence type="ECO:0000256" key="3">
    <source>
        <dbReference type="ARBA" id="ARBA00023163"/>
    </source>
</evidence>
<keyword evidence="1" id="KW-0805">Transcription regulation</keyword>